<dbReference type="AlphaFoldDB" id="A0A9W7A977"/>
<protein>
    <submittedName>
        <fullName evidence="3">Uncharacterized protein</fullName>
    </submittedName>
</protein>
<feature type="region of interest" description="Disordered" evidence="2">
    <location>
        <begin position="137"/>
        <end position="165"/>
    </location>
</feature>
<accession>A0A9W7A977</accession>
<evidence type="ECO:0000256" key="2">
    <source>
        <dbReference type="SAM" id="MobiDB-lite"/>
    </source>
</evidence>
<evidence type="ECO:0000256" key="1">
    <source>
        <dbReference type="SAM" id="Coils"/>
    </source>
</evidence>
<proteinExistence type="predicted"/>
<dbReference type="OrthoDB" id="190199at2759"/>
<keyword evidence="1" id="KW-0175">Coiled coil</keyword>
<gene>
    <name evidence="3" type="ORF">TrRE_jg4683</name>
</gene>
<evidence type="ECO:0000313" key="4">
    <source>
        <dbReference type="Proteomes" id="UP001165082"/>
    </source>
</evidence>
<reference evidence="3" key="1">
    <citation type="submission" date="2022-07" db="EMBL/GenBank/DDBJ databases">
        <title>Genome analysis of Parmales, a sister group of diatoms, reveals the evolutionary specialization of diatoms from phago-mixotrophs to photoautotrophs.</title>
        <authorList>
            <person name="Ban H."/>
            <person name="Sato S."/>
            <person name="Yoshikawa S."/>
            <person name="Kazumasa Y."/>
            <person name="Nakamura Y."/>
            <person name="Ichinomiya M."/>
            <person name="Saitoh K."/>
            <person name="Sato N."/>
            <person name="Blanc-Mathieu R."/>
            <person name="Endo H."/>
            <person name="Kuwata A."/>
            <person name="Ogata H."/>
        </authorList>
    </citation>
    <scope>NUCLEOTIDE SEQUENCE</scope>
</reference>
<keyword evidence="4" id="KW-1185">Reference proteome</keyword>
<organism evidence="3 4">
    <name type="scientific">Triparma retinervis</name>
    <dbReference type="NCBI Taxonomy" id="2557542"/>
    <lineage>
        <taxon>Eukaryota</taxon>
        <taxon>Sar</taxon>
        <taxon>Stramenopiles</taxon>
        <taxon>Ochrophyta</taxon>
        <taxon>Bolidophyceae</taxon>
        <taxon>Parmales</taxon>
        <taxon>Triparmaceae</taxon>
        <taxon>Triparma</taxon>
    </lineage>
</organism>
<dbReference type="EMBL" id="BRXZ01001312">
    <property type="protein sequence ID" value="GMH68052.1"/>
    <property type="molecule type" value="Genomic_DNA"/>
</dbReference>
<sequence>MEATNEELREKMEEMYEFLMTSGVPEQSIEDLKELVVADKVFDALVMIENYTTCFPYMETSALIFMLSDGWEIYAKRAQQVVSKAISAIAKIVADGNKAAEGAEEKAKDHKENCEDARTRTNIKLYKMRALRKVWDQKVNGGGGEEGGKEGEEKDEPAAAPVEAA</sequence>
<dbReference type="Proteomes" id="UP001165082">
    <property type="component" value="Unassembled WGS sequence"/>
</dbReference>
<name>A0A9W7A977_9STRA</name>
<comment type="caution">
    <text evidence="3">The sequence shown here is derived from an EMBL/GenBank/DDBJ whole genome shotgun (WGS) entry which is preliminary data.</text>
</comment>
<evidence type="ECO:0000313" key="3">
    <source>
        <dbReference type="EMBL" id="GMH68052.1"/>
    </source>
</evidence>
<feature type="coiled-coil region" evidence="1">
    <location>
        <begin position="93"/>
        <end position="120"/>
    </location>
</feature>